<name>Q08ZG1_STIAD</name>
<feature type="chain" id="PRO_5010840197" evidence="2">
    <location>
        <begin position="21"/>
        <end position="314"/>
    </location>
</feature>
<dbReference type="eggNOG" id="COG3064">
    <property type="taxonomic scope" value="Bacteria"/>
</dbReference>
<evidence type="ECO:0000313" key="4">
    <source>
        <dbReference type="EMBL" id="EAU65900.1"/>
    </source>
</evidence>
<proteinExistence type="predicted"/>
<evidence type="ECO:0000256" key="1">
    <source>
        <dbReference type="SAM" id="MobiDB-lite"/>
    </source>
</evidence>
<protein>
    <submittedName>
        <fullName evidence="3">Conserved uncharacterized protein</fullName>
    </submittedName>
</protein>
<dbReference type="RefSeq" id="WP_002614783.1">
    <property type="nucleotide sequence ID" value="NC_014623.1"/>
</dbReference>
<feature type="compositionally biased region" description="Basic and acidic residues" evidence="1">
    <location>
        <begin position="292"/>
        <end position="308"/>
    </location>
</feature>
<dbReference type="EMBL" id="AAMD01000069">
    <property type="protein sequence ID" value="EAU65900.1"/>
    <property type="molecule type" value="Genomic_DNA"/>
</dbReference>
<sequence length="314" mass="35404">MSPRWLFCWAMALTAPAVYAQTAPVASPGFEAAPDDGYYDDGQDAVDEDPIAPSPPPALPPESPSVRPFADAVWTSGHWYWDDNQWRFKQGAWVARMPGYQYVNGYWQQDGDVWRWISGGWAPPGSTQVEIPIEVASEEVMSAQAPPQLQAETPPPAPAANYTWAPGYWYWSGSDWAWIQGDWVAPPRPGLRFVSPRWVRRGPSWYFVAGGWAARGSVRVVVPEYRHAQVSVRWGHPNYFFHSWHRYPVVRYRHYSHDRGHPGSGHYDRYRGGGRPSHHHEASPGRPSYGGRRGDGHRGDGHRGDGHHGGGHHR</sequence>
<feature type="region of interest" description="Disordered" evidence="1">
    <location>
        <begin position="31"/>
        <end position="65"/>
    </location>
</feature>
<reference evidence="3 5" key="2">
    <citation type="journal article" date="2011" name="Mol. Biol. Evol.">
        <title>Comparative genomic analysis of fruiting body formation in Myxococcales.</title>
        <authorList>
            <person name="Huntley S."/>
            <person name="Hamann N."/>
            <person name="Wegener-Feldbrugge S."/>
            <person name="Treuner-Lange A."/>
            <person name="Kube M."/>
            <person name="Reinhardt R."/>
            <person name="Klages S."/>
            <person name="Muller R."/>
            <person name="Ronning C.M."/>
            <person name="Nierman W.C."/>
            <person name="Sogaard-Andersen L."/>
        </authorList>
    </citation>
    <scope>NUCLEOTIDE SEQUENCE [LARGE SCALE GENOMIC DNA]</scope>
    <source>
        <strain evidence="3 5">DW4/3-1</strain>
    </source>
</reference>
<dbReference type="Proteomes" id="UP000032702">
    <property type="component" value="Unassembled WGS sequence"/>
</dbReference>
<dbReference type="OrthoDB" id="7632532at2"/>
<reference evidence="4 6" key="1">
    <citation type="submission" date="2006-04" db="EMBL/GenBank/DDBJ databases">
        <authorList>
            <person name="Nierman W.C."/>
        </authorList>
    </citation>
    <scope>NUCLEOTIDE SEQUENCE [LARGE SCALE GENOMIC DNA]</scope>
    <source>
        <strain evidence="4 6">DW4/3-1</strain>
    </source>
</reference>
<keyword evidence="5" id="KW-1185">Reference proteome</keyword>
<evidence type="ECO:0000313" key="6">
    <source>
        <dbReference type="Proteomes" id="UP000032702"/>
    </source>
</evidence>
<keyword evidence="2" id="KW-0732">Signal</keyword>
<organism evidence="4 6">
    <name type="scientific">Stigmatella aurantiaca (strain DW4/3-1)</name>
    <dbReference type="NCBI Taxonomy" id="378806"/>
    <lineage>
        <taxon>Bacteria</taxon>
        <taxon>Pseudomonadati</taxon>
        <taxon>Myxococcota</taxon>
        <taxon>Myxococcia</taxon>
        <taxon>Myxococcales</taxon>
        <taxon>Cystobacterineae</taxon>
        <taxon>Archangiaceae</taxon>
        <taxon>Stigmatella</taxon>
    </lineage>
</organism>
<evidence type="ECO:0000313" key="3">
    <source>
        <dbReference type="EMBL" id="ADO71561.1"/>
    </source>
</evidence>
<feature type="compositionally biased region" description="Pro residues" evidence="1">
    <location>
        <begin position="52"/>
        <end position="63"/>
    </location>
</feature>
<dbReference type="AlphaFoldDB" id="Q08ZG1"/>
<accession>Q08ZG1</accession>
<evidence type="ECO:0000256" key="2">
    <source>
        <dbReference type="SAM" id="SignalP"/>
    </source>
</evidence>
<feature type="compositionally biased region" description="Acidic residues" evidence="1">
    <location>
        <begin position="33"/>
        <end position="50"/>
    </location>
</feature>
<gene>
    <name evidence="3" type="ordered locus">STAUR_3773</name>
    <name evidence="4" type="ORF">STIAU_5179</name>
</gene>
<feature type="compositionally biased region" description="Basic and acidic residues" evidence="1">
    <location>
        <begin position="260"/>
        <end position="271"/>
    </location>
</feature>
<dbReference type="Proteomes" id="UP000001351">
    <property type="component" value="Chromosome"/>
</dbReference>
<dbReference type="InterPro" id="IPR024447">
    <property type="entry name" value="YXWGXW_rpt"/>
</dbReference>
<feature type="region of interest" description="Disordered" evidence="1">
    <location>
        <begin position="260"/>
        <end position="314"/>
    </location>
</feature>
<dbReference type="EMBL" id="CP002271">
    <property type="protein sequence ID" value="ADO71561.1"/>
    <property type="molecule type" value="Genomic_DNA"/>
</dbReference>
<dbReference type="Pfam" id="PF12779">
    <property type="entry name" value="WXXGXW"/>
    <property type="match status" value="3"/>
</dbReference>
<dbReference type="STRING" id="378806.STAUR_3773"/>
<evidence type="ECO:0000313" key="5">
    <source>
        <dbReference type="Proteomes" id="UP000001351"/>
    </source>
</evidence>
<dbReference type="KEGG" id="sur:STAUR_3773"/>
<feature type="signal peptide" evidence="2">
    <location>
        <begin position="1"/>
        <end position="20"/>
    </location>
</feature>
<dbReference type="HOGENOM" id="CLU_050501_0_0_7"/>